<dbReference type="GO" id="GO:0015833">
    <property type="term" value="P:peptide transport"/>
    <property type="evidence" value="ECO:0007669"/>
    <property type="project" value="InterPro"/>
</dbReference>
<dbReference type="PANTHER" id="PTHR43067:SF3">
    <property type="entry name" value="MALTOSE ABC TRANSPORTER, ATP-BINDING PROTEIN"/>
    <property type="match status" value="1"/>
</dbReference>
<dbReference type="SUPFAM" id="SSF52540">
    <property type="entry name" value="P-loop containing nucleoside triphosphate hydrolases"/>
    <property type="match status" value="1"/>
</dbReference>
<dbReference type="NCBIfam" id="TIGR01727">
    <property type="entry name" value="oligo_HPY"/>
    <property type="match status" value="1"/>
</dbReference>
<dbReference type="AlphaFoldDB" id="A0A7C4D4I5"/>
<dbReference type="InterPro" id="IPR013563">
    <property type="entry name" value="Oligopep_ABC_C"/>
</dbReference>
<reference evidence="5" key="1">
    <citation type="journal article" date="2020" name="mSystems">
        <title>Genome- and Community-Level Interaction Insights into Carbon Utilization and Element Cycling Functions of Hydrothermarchaeota in Hydrothermal Sediment.</title>
        <authorList>
            <person name="Zhou Z."/>
            <person name="Liu Y."/>
            <person name="Xu W."/>
            <person name="Pan J."/>
            <person name="Luo Z.H."/>
            <person name="Li M."/>
        </authorList>
    </citation>
    <scope>NUCLEOTIDE SEQUENCE</scope>
    <source>
        <strain evidence="5">SpSt-649</strain>
    </source>
</reference>
<evidence type="ECO:0000256" key="1">
    <source>
        <dbReference type="ARBA" id="ARBA00022448"/>
    </source>
</evidence>
<dbReference type="EMBL" id="DTBQ01000064">
    <property type="protein sequence ID" value="HGM46553.1"/>
    <property type="molecule type" value="Genomic_DNA"/>
</dbReference>
<evidence type="ECO:0000259" key="4">
    <source>
        <dbReference type="PROSITE" id="PS50893"/>
    </source>
</evidence>
<dbReference type="GO" id="GO:0005524">
    <property type="term" value="F:ATP binding"/>
    <property type="evidence" value="ECO:0007669"/>
    <property type="project" value="UniProtKB-KW"/>
</dbReference>
<feature type="domain" description="ABC transporter" evidence="4">
    <location>
        <begin position="8"/>
        <end position="256"/>
    </location>
</feature>
<dbReference type="Pfam" id="PF00005">
    <property type="entry name" value="ABC_tran"/>
    <property type="match status" value="1"/>
</dbReference>
<dbReference type="Pfam" id="PF08352">
    <property type="entry name" value="oligo_HPY"/>
    <property type="match status" value="1"/>
</dbReference>
<keyword evidence="1" id="KW-0813">Transport</keyword>
<dbReference type="PANTHER" id="PTHR43067">
    <property type="entry name" value="OLIGOPEPTIDE/DIPEPTIDE ABC TRANSPORTER, ATPASE SUBUNIT"/>
    <property type="match status" value="1"/>
</dbReference>
<protein>
    <submittedName>
        <fullName evidence="5">ABC transporter ATP-binding protein</fullName>
    </submittedName>
</protein>
<dbReference type="FunFam" id="3.40.50.300:FF:000016">
    <property type="entry name" value="Oligopeptide ABC transporter ATP-binding component"/>
    <property type="match status" value="1"/>
</dbReference>
<organism evidence="5">
    <name type="scientific">Thermofilum pendens</name>
    <dbReference type="NCBI Taxonomy" id="2269"/>
    <lineage>
        <taxon>Archaea</taxon>
        <taxon>Thermoproteota</taxon>
        <taxon>Thermoprotei</taxon>
        <taxon>Thermofilales</taxon>
        <taxon>Thermofilaceae</taxon>
        <taxon>Thermofilum</taxon>
    </lineage>
</organism>
<dbReference type="InterPro" id="IPR003439">
    <property type="entry name" value="ABC_transporter-like_ATP-bd"/>
</dbReference>
<comment type="caution">
    <text evidence="5">The sequence shown here is derived from an EMBL/GenBank/DDBJ whole genome shotgun (WGS) entry which is preliminary data.</text>
</comment>
<sequence length="321" mass="36434">MEKSILEVRSLSVWYDVPPRPLRAVDKVSFLVRRGEILGLAGVAPCRESTLAQAILRLLKPPGRVIDGEVLFEGVDLLRLNEQELRRIRWKQISYVPQSSMNALNPVMRIRDQIIDVFKTHEGSALSKEELSKRVEELLTRVGLAEEVSKMFPHELSGGMRQRVVIAMALALRPQLLIADEPTTALDVVVQRGILQLLKDINVKDNTTVMLITHDMAVHAEVTDRVMIMYAGKIVESGPTLKLFSEPLHPYTKLLISSIPRIREKRKIIGITGLPPDLRMPPPGCRFHPRCPHFIKGKCDMDEPVMRRLEPDRWVACHLYS</sequence>
<evidence type="ECO:0000256" key="3">
    <source>
        <dbReference type="ARBA" id="ARBA00022840"/>
    </source>
</evidence>
<dbReference type="CDD" id="cd03257">
    <property type="entry name" value="ABC_NikE_OppD_transporters"/>
    <property type="match status" value="1"/>
</dbReference>
<dbReference type="InterPro" id="IPR017871">
    <property type="entry name" value="ABC_transporter-like_CS"/>
</dbReference>
<dbReference type="Gene3D" id="3.40.50.300">
    <property type="entry name" value="P-loop containing nucleotide triphosphate hydrolases"/>
    <property type="match status" value="1"/>
</dbReference>
<gene>
    <name evidence="5" type="ORF">ENU21_02210</name>
</gene>
<dbReference type="PROSITE" id="PS00211">
    <property type="entry name" value="ABC_TRANSPORTER_1"/>
    <property type="match status" value="1"/>
</dbReference>
<dbReference type="InterPro" id="IPR003593">
    <property type="entry name" value="AAA+_ATPase"/>
</dbReference>
<accession>A0A7C4D4I5</accession>
<dbReference type="GO" id="GO:0016887">
    <property type="term" value="F:ATP hydrolysis activity"/>
    <property type="evidence" value="ECO:0007669"/>
    <property type="project" value="InterPro"/>
</dbReference>
<dbReference type="SMART" id="SM00382">
    <property type="entry name" value="AAA"/>
    <property type="match status" value="1"/>
</dbReference>
<dbReference type="InterPro" id="IPR027417">
    <property type="entry name" value="P-loop_NTPase"/>
</dbReference>
<keyword evidence="2" id="KW-0547">Nucleotide-binding</keyword>
<proteinExistence type="predicted"/>
<name>A0A7C4D4I5_THEPE</name>
<evidence type="ECO:0000256" key="2">
    <source>
        <dbReference type="ARBA" id="ARBA00022741"/>
    </source>
</evidence>
<evidence type="ECO:0000313" key="5">
    <source>
        <dbReference type="EMBL" id="HGM46553.1"/>
    </source>
</evidence>
<keyword evidence="3 5" id="KW-0067">ATP-binding</keyword>
<dbReference type="PROSITE" id="PS50893">
    <property type="entry name" value="ABC_TRANSPORTER_2"/>
    <property type="match status" value="1"/>
</dbReference>